<dbReference type="InterPro" id="IPR050430">
    <property type="entry name" value="Peptidase_S1"/>
</dbReference>
<dbReference type="EMBL" id="CH933809">
    <property type="protein sequence ID" value="KRG06231.1"/>
    <property type="molecule type" value="Genomic_DNA"/>
</dbReference>
<evidence type="ECO:0000256" key="1">
    <source>
        <dbReference type="ARBA" id="ARBA00022670"/>
    </source>
</evidence>
<organism evidence="9 10">
    <name type="scientific">Drosophila mojavensis</name>
    <name type="common">Fruit fly</name>
    <dbReference type="NCBI Taxonomy" id="7230"/>
    <lineage>
        <taxon>Eukaryota</taxon>
        <taxon>Metazoa</taxon>
        <taxon>Ecdysozoa</taxon>
        <taxon>Arthropoda</taxon>
        <taxon>Hexapoda</taxon>
        <taxon>Insecta</taxon>
        <taxon>Pterygota</taxon>
        <taxon>Neoptera</taxon>
        <taxon>Endopterygota</taxon>
        <taxon>Diptera</taxon>
        <taxon>Brachycera</taxon>
        <taxon>Muscomorpha</taxon>
        <taxon>Ephydroidea</taxon>
        <taxon>Drosophilidae</taxon>
        <taxon>Drosophila</taxon>
    </lineage>
</organism>
<feature type="chain" id="PRO_5006388119" evidence="7">
    <location>
        <begin position="26"/>
        <end position="288"/>
    </location>
</feature>
<proteinExistence type="predicted"/>
<feature type="signal peptide" evidence="7">
    <location>
        <begin position="1"/>
        <end position="25"/>
    </location>
</feature>
<keyword evidence="4" id="KW-0720">Serine protease</keyword>
<keyword evidence="6" id="KW-0472">Membrane</keyword>
<dbReference type="PANTHER" id="PTHR24276:SF98">
    <property type="entry name" value="FI18310P1-RELATED"/>
    <property type="match status" value="1"/>
</dbReference>
<feature type="transmembrane region" description="Helical" evidence="6">
    <location>
        <begin position="262"/>
        <end position="285"/>
    </location>
</feature>
<keyword evidence="10" id="KW-1185">Reference proteome</keyword>
<dbReference type="PANTHER" id="PTHR24276">
    <property type="entry name" value="POLYSERASE-RELATED"/>
    <property type="match status" value="1"/>
</dbReference>
<keyword evidence="5" id="KW-1015">Disulfide bond</keyword>
<keyword evidence="6" id="KW-1133">Transmembrane helix</keyword>
<protein>
    <submittedName>
        <fullName evidence="9">Uncharacterized protein, isoform A</fullName>
    </submittedName>
</protein>
<evidence type="ECO:0000256" key="6">
    <source>
        <dbReference type="SAM" id="Phobius"/>
    </source>
</evidence>
<keyword evidence="2 7" id="KW-0732">Signal</keyword>
<reference evidence="9 10" key="1">
    <citation type="journal article" date="2007" name="Nature">
        <title>Evolution of genes and genomes on the Drosophila phylogeny.</title>
        <authorList>
            <consortium name="Drosophila 12 Genomes Consortium"/>
            <person name="Clark A.G."/>
            <person name="Eisen M.B."/>
            <person name="Smith D.R."/>
            <person name="Bergman C.M."/>
            <person name="Oliver B."/>
            <person name="Markow T.A."/>
            <person name="Kaufman T.C."/>
            <person name="Kellis M."/>
            <person name="Gelbart W."/>
            <person name="Iyer V.N."/>
            <person name="Pollard D.A."/>
            <person name="Sackton T.B."/>
            <person name="Larracuente A.M."/>
            <person name="Singh N.D."/>
            <person name="Abad J.P."/>
            <person name="Abt D.N."/>
            <person name="Adryan B."/>
            <person name="Aguade M."/>
            <person name="Akashi H."/>
            <person name="Anderson W.W."/>
            <person name="Aquadro C.F."/>
            <person name="Ardell D.H."/>
            <person name="Arguello R."/>
            <person name="Artieri C.G."/>
            <person name="Barbash D.A."/>
            <person name="Barker D."/>
            <person name="Barsanti P."/>
            <person name="Batterham P."/>
            <person name="Batzoglou S."/>
            <person name="Begun D."/>
            <person name="Bhutkar A."/>
            <person name="Blanco E."/>
            <person name="Bosak S.A."/>
            <person name="Bradley R.K."/>
            <person name="Brand A.D."/>
            <person name="Brent M.R."/>
            <person name="Brooks A.N."/>
            <person name="Brown R.H."/>
            <person name="Butlin R.K."/>
            <person name="Caggese C."/>
            <person name="Calvi B.R."/>
            <person name="Bernardo de Carvalho A."/>
            <person name="Caspi A."/>
            <person name="Castrezana S."/>
            <person name="Celniker S.E."/>
            <person name="Chang J.L."/>
            <person name="Chapple C."/>
            <person name="Chatterji S."/>
            <person name="Chinwalla A."/>
            <person name="Civetta A."/>
            <person name="Clifton S.W."/>
            <person name="Comeron J.M."/>
            <person name="Costello J.C."/>
            <person name="Coyne J.A."/>
            <person name="Daub J."/>
            <person name="David R.G."/>
            <person name="Delcher A.L."/>
            <person name="Delehaunty K."/>
            <person name="Do C.B."/>
            <person name="Ebling H."/>
            <person name="Edwards K."/>
            <person name="Eickbush T."/>
            <person name="Evans J.D."/>
            <person name="Filipski A."/>
            <person name="Findeiss S."/>
            <person name="Freyhult E."/>
            <person name="Fulton L."/>
            <person name="Fulton R."/>
            <person name="Garcia A.C."/>
            <person name="Gardiner A."/>
            <person name="Garfield D.A."/>
            <person name="Garvin B.E."/>
            <person name="Gibson G."/>
            <person name="Gilbert D."/>
            <person name="Gnerre S."/>
            <person name="Godfrey J."/>
            <person name="Good R."/>
            <person name="Gotea V."/>
            <person name="Gravely B."/>
            <person name="Greenberg A.J."/>
            <person name="Griffiths-Jones S."/>
            <person name="Gross S."/>
            <person name="Guigo R."/>
            <person name="Gustafson E.A."/>
            <person name="Haerty W."/>
            <person name="Hahn M.W."/>
            <person name="Halligan D.L."/>
            <person name="Halpern A.L."/>
            <person name="Halter G.M."/>
            <person name="Han M.V."/>
            <person name="Heger A."/>
            <person name="Hillier L."/>
            <person name="Hinrichs A.S."/>
            <person name="Holmes I."/>
            <person name="Hoskins R.A."/>
            <person name="Hubisz M.J."/>
            <person name="Hultmark D."/>
            <person name="Huntley M.A."/>
            <person name="Jaffe D.B."/>
            <person name="Jagadeeshan S."/>
            <person name="Jeck W.R."/>
            <person name="Johnson J."/>
            <person name="Jones C.D."/>
            <person name="Jordan W.C."/>
            <person name="Karpen G.H."/>
            <person name="Kataoka E."/>
            <person name="Keightley P.D."/>
            <person name="Kheradpour P."/>
            <person name="Kirkness E.F."/>
            <person name="Koerich L.B."/>
            <person name="Kristiansen K."/>
            <person name="Kudrna D."/>
            <person name="Kulathinal R.J."/>
            <person name="Kumar S."/>
            <person name="Kwok R."/>
            <person name="Lander E."/>
            <person name="Langley C.H."/>
            <person name="Lapoint R."/>
            <person name="Lazzaro B.P."/>
            <person name="Lee S.J."/>
            <person name="Levesque L."/>
            <person name="Li R."/>
            <person name="Lin C.F."/>
            <person name="Lin M.F."/>
            <person name="Lindblad-Toh K."/>
            <person name="Llopart A."/>
            <person name="Long M."/>
            <person name="Low L."/>
            <person name="Lozovsky E."/>
            <person name="Lu J."/>
            <person name="Luo M."/>
            <person name="Machado C.A."/>
            <person name="Makalowski W."/>
            <person name="Marzo M."/>
            <person name="Matsuda M."/>
            <person name="Matzkin L."/>
            <person name="McAllister B."/>
            <person name="McBride C.S."/>
            <person name="McKernan B."/>
            <person name="McKernan K."/>
            <person name="Mendez-Lago M."/>
            <person name="Minx P."/>
            <person name="Mollenhauer M.U."/>
            <person name="Montooth K."/>
            <person name="Mount S.M."/>
            <person name="Mu X."/>
            <person name="Myers E."/>
            <person name="Negre B."/>
            <person name="Newfeld S."/>
            <person name="Nielsen R."/>
            <person name="Noor M.A."/>
            <person name="O'Grady P."/>
            <person name="Pachter L."/>
            <person name="Papaceit M."/>
            <person name="Parisi M.J."/>
            <person name="Parisi M."/>
            <person name="Parts L."/>
            <person name="Pedersen J.S."/>
            <person name="Pesole G."/>
            <person name="Phillippy A.M."/>
            <person name="Ponting C.P."/>
            <person name="Pop M."/>
            <person name="Porcelli D."/>
            <person name="Powell J.R."/>
            <person name="Prohaska S."/>
            <person name="Pruitt K."/>
            <person name="Puig M."/>
            <person name="Quesneville H."/>
            <person name="Ram K.R."/>
            <person name="Rand D."/>
            <person name="Rasmussen M.D."/>
            <person name="Reed L.K."/>
            <person name="Reenan R."/>
            <person name="Reily A."/>
            <person name="Remington K.A."/>
            <person name="Rieger T.T."/>
            <person name="Ritchie M.G."/>
            <person name="Robin C."/>
            <person name="Rogers Y.H."/>
            <person name="Rohde C."/>
            <person name="Rozas J."/>
            <person name="Rubenfield M.J."/>
            <person name="Ruiz A."/>
            <person name="Russo S."/>
            <person name="Salzberg S.L."/>
            <person name="Sanchez-Gracia A."/>
            <person name="Saranga D.J."/>
            <person name="Sato H."/>
            <person name="Schaeffer S.W."/>
            <person name="Schatz M.C."/>
            <person name="Schlenke T."/>
            <person name="Schwartz R."/>
            <person name="Segarra C."/>
            <person name="Singh R.S."/>
            <person name="Sirot L."/>
            <person name="Sirota M."/>
            <person name="Sisneros N.B."/>
            <person name="Smith C.D."/>
            <person name="Smith T.F."/>
            <person name="Spieth J."/>
            <person name="Stage D.E."/>
            <person name="Stark A."/>
            <person name="Stephan W."/>
            <person name="Strausberg R.L."/>
            <person name="Strempel S."/>
            <person name="Sturgill D."/>
            <person name="Sutton G."/>
            <person name="Sutton G.G."/>
            <person name="Tao W."/>
            <person name="Teichmann S."/>
            <person name="Tobari Y.N."/>
            <person name="Tomimura Y."/>
            <person name="Tsolas J.M."/>
            <person name="Valente V.L."/>
            <person name="Venter E."/>
            <person name="Venter J.C."/>
            <person name="Vicario S."/>
            <person name="Vieira F.G."/>
            <person name="Vilella A.J."/>
            <person name="Villasante A."/>
            <person name="Walenz B."/>
            <person name="Wang J."/>
            <person name="Wasserman M."/>
            <person name="Watts T."/>
            <person name="Wilson D."/>
            <person name="Wilson R.K."/>
            <person name="Wing R.A."/>
            <person name="Wolfner M.F."/>
            <person name="Wong A."/>
            <person name="Wong G.K."/>
            <person name="Wu C.I."/>
            <person name="Wu G."/>
            <person name="Yamamoto D."/>
            <person name="Yang H.P."/>
            <person name="Yang S.P."/>
            <person name="Yorke J.A."/>
            <person name="Yoshida K."/>
            <person name="Zdobnov E."/>
            <person name="Zhang P."/>
            <person name="Zhang Y."/>
            <person name="Zimin A.V."/>
            <person name="Baldwin J."/>
            <person name="Abdouelleil A."/>
            <person name="Abdulkadir J."/>
            <person name="Abebe A."/>
            <person name="Abera B."/>
            <person name="Abreu J."/>
            <person name="Acer S.C."/>
            <person name="Aftuck L."/>
            <person name="Alexander A."/>
            <person name="An P."/>
            <person name="Anderson E."/>
            <person name="Anderson S."/>
            <person name="Arachi H."/>
            <person name="Azer M."/>
            <person name="Bachantsang P."/>
            <person name="Barry A."/>
            <person name="Bayul T."/>
            <person name="Berlin A."/>
            <person name="Bessette D."/>
            <person name="Bloom T."/>
            <person name="Blye J."/>
            <person name="Boguslavskiy L."/>
            <person name="Bonnet C."/>
            <person name="Boukhgalter B."/>
            <person name="Bourzgui I."/>
            <person name="Brown A."/>
            <person name="Cahill P."/>
            <person name="Channer S."/>
            <person name="Cheshatsang Y."/>
            <person name="Chuda L."/>
            <person name="Citroen M."/>
            <person name="Collymore A."/>
            <person name="Cooke P."/>
            <person name="Costello M."/>
            <person name="D'Aco K."/>
            <person name="Daza R."/>
            <person name="De Haan G."/>
            <person name="DeGray S."/>
            <person name="DeMaso C."/>
            <person name="Dhargay N."/>
            <person name="Dooley K."/>
            <person name="Dooley E."/>
            <person name="Doricent M."/>
            <person name="Dorje P."/>
            <person name="Dorjee K."/>
            <person name="Dupes A."/>
            <person name="Elong R."/>
            <person name="Falk J."/>
            <person name="Farina A."/>
            <person name="Faro S."/>
            <person name="Ferguson D."/>
            <person name="Fisher S."/>
            <person name="Foley C.D."/>
            <person name="Franke A."/>
            <person name="Friedrich D."/>
            <person name="Gadbois L."/>
            <person name="Gearin G."/>
            <person name="Gearin C.R."/>
            <person name="Giannoukos G."/>
            <person name="Goode T."/>
            <person name="Graham J."/>
            <person name="Grandbois E."/>
            <person name="Grewal S."/>
            <person name="Gyaltsen K."/>
            <person name="Hafez N."/>
            <person name="Hagos B."/>
            <person name="Hall J."/>
            <person name="Henson C."/>
            <person name="Hollinger A."/>
            <person name="Honan T."/>
            <person name="Huard M.D."/>
            <person name="Hughes L."/>
            <person name="Hurhula B."/>
            <person name="Husby M.E."/>
            <person name="Kamat A."/>
            <person name="Kanga B."/>
            <person name="Kashin S."/>
            <person name="Khazanovich D."/>
            <person name="Kisner P."/>
            <person name="Lance K."/>
            <person name="Lara M."/>
            <person name="Lee W."/>
            <person name="Lennon N."/>
            <person name="Letendre F."/>
            <person name="LeVine R."/>
            <person name="Lipovsky A."/>
            <person name="Liu X."/>
            <person name="Liu J."/>
            <person name="Liu S."/>
            <person name="Lokyitsang T."/>
            <person name="Lokyitsang Y."/>
            <person name="Lubonja R."/>
            <person name="Lui A."/>
            <person name="MacDonald P."/>
            <person name="Magnisalis V."/>
            <person name="Maru K."/>
            <person name="Matthews C."/>
            <person name="McCusker W."/>
            <person name="McDonough S."/>
            <person name="Mehta T."/>
            <person name="Meldrim J."/>
            <person name="Meneus L."/>
            <person name="Mihai O."/>
            <person name="Mihalev A."/>
            <person name="Mihova T."/>
            <person name="Mittelman R."/>
            <person name="Mlenga V."/>
            <person name="Montmayeur A."/>
            <person name="Mulrain L."/>
            <person name="Navidi A."/>
            <person name="Naylor J."/>
            <person name="Negash T."/>
            <person name="Nguyen T."/>
            <person name="Nguyen N."/>
            <person name="Nicol R."/>
            <person name="Norbu C."/>
            <person name="Norbu N."/>
            <person name="Novod N."/>
            <person name="O'Neill B."/>
            <person name="Osman S."/>
            <person name="Markiewicz E."/>
            <person name="Oyono O.L."/>
            <person name="Patti C."/>
            <person name="Phunkhang P."/>
            <person name="Pierre F."/>
            <person name="Priest M."/>
            <person name="Raghuraman S."/>
            <person name="Rege F."/>
            <person name="Reyes R."/>
            <person name="Rise C."/>
            <person name="Rogov P."/>
            <person name="Ross K."/>
            <person name="Ryan E."/>
            <person name="Settipalli S."/>
            <person name="Shea T."/>
            <person name="Sherpa N."/>
            <person name="Shi L."/>
            <person name="Shih D."/>
            <person name="Sparrow T."/>
            <person name="Spaulding J."/>
            <person name="Stalker J."/>
            <person name="Stange-Thomann N."/>
            <person name="Stavropoulos S."/>
            <person name="Stone C."/>
            <person name="Strader C."/>
            <person name="Tesfaye S."/>
            <person name="Thomson T."/>
            <person name="Thoulutsang Y."/>
            <person name="Thoulutsang D."/>
            <person name="Topham K."/>
            <person name="Topping I."/>
            <person name="Tsamla T."/>
            <person name="Vassiliev H."/>
            <person name="Vo A."/>
            <person name="Wangchuk T."/>
            <person name="Wangdi T."/>
            <person name="Weiand M."/>
            <person name="Wilkinson J."/>
            <person name="Wilson A."/>
            <person name="Yadav S."/>
            <person name="Young G."/>
            <person name="Yu Q."/>
            <person name="Zembek L."/>
            <person name="Zhong D."/>
            <person name="Zimmer A."/>
            <person name="Zwirko Z."/>
            <person name="Jaffe D.B."/>
            <person name="Alvarez P."/>
            <person name="Brockman W."/>
            <person name="Butler J."/>
            <person name="Chin C."/>
            <person name="Gnerre S."/>
            <person name="Grabherr M."/>
            <person name="Kleber M."/>
            <person name="Mauceli E."/>
            <person name="MacCallum I."/>
        </authorList>
    </citation>
    <scope>NUCLEOTIDE SEQUENCE [LARGE SCALE GENOMIC DNA]</scope>
    <source>
        <strain evidence="10">Tucson 15081-1352.22</strain>
    </source>
</reference>
<dbReference type="InParanoid" id="A0A0Q9XP80"/>
<dbReference type="GO" id="GO:0006508">
    <property type="term" value="P:proteolysis"/>
    <property type="evidence" value="ECO:0007669"/>
    <property type="project" value="UniProtKB-KW"/>
</dbReference>
<dbReference type="GO" id="GO:0004252">
    <property type="term" value="F:serine-type endopeptidase activity"/>
    <property type="evidence" value="ECO:0007669"/>
    <property type="project" value="InterPro"/>
</dbReference>
<name>A0A0Q9XP80_DROMO</name>
<dbReference type="AlphaFoldDB" id="A0A0Q9XP80"/>
<evidence type="ECO:0000256" key="2">
    <source>
        <dbReference type="ARBA" id="ARBA00022729"/>
    </source>
</evidence>
<dbReference type="PROSITE" id="PS50240">
    <property type="entry name" value="TRYPSIN_DOM"/>
    <property type="match status" value="1"/>
</dbReference>
<evidence type="ECO:0000313" key="9">
    <source>
        <dbReference type="EMBL" id="KRG06231.1"/>
    </source>
</evidence>
<evidence type="ECO:0000256" key="7">
    <source>
        <dbReference type="SAM" id="SignalP"/>
    </source>
</evidence>
<dbReference type="Proteomes" id="UP000009192">
    <property type="component" value="Unassembled WGS sequence"/>
</dbReference>
<evidence type="ECO:0000256" key="4">
    <source>
        <dbReference type="ARBA" id="ARBA00022825"/>
    </source>
</evidence>
<accession>A0A0Q9XP80</accession>
<sequence length="288" mass="32099">MVSLAILIINIGLFYLFLLMNRAEAQETRIVTIEEFPYLSSIRIRKNESKLAGSGYLCEAALIHNRVLLTTAECIEGRKAEDVLGVVGATCLQGITTTSKVLAIATLRWHGLYKRGASTYNIGLAFADEDTLPIKGKLEYIPIAMTRTKPFTKCLGVGWAVNTDALSNWPIELPNYSASAKSCYRDTRTIGTFCTYQRFRRSPSADHEDSGIPITCNGKLAGVFILHPSHRFHVFTSVYAFRKWINGAIYLHFKKDLPAIEAMASMDGSICFQWLFVLAISIYLVGRP</sequence>
<dbReference type="Pfam" id="PF00089">
    <property type="entry name" value="Trypsin"/>
    <property type="match status" value="1"/>
</dbReference>
<dbReference type="KEGG" id="dmo:Dmoj_GI26870"/>
<keyword evidence="6" id="KW-0812">Transmembrane</keyword>
<evidence type="ECO:0000313" key="10">
    <source>
        <dbReference type="Proteomes" id="UP000009192"/>
    </source>
</evidence>
<evidence type="ECO:0000256" key="5">
    <source>
        <dbReference type="ARBA" id="ARBA00023157"/>
    </source>
</evidence>
<dbReference type="InterPro" id="IPR043504">
    <property type="entry name" value="Peptidase_S1_PA_chymotrypsin"/>
</dbReference>
<dbReference type="SMART" id="SM00020">
    <property type="entry name" value="Tryp_SPc"/>
    <property type="match status" value="1"/>
</dbReference>
<dbReference type="Gene3D" id="2.40.10.10">
    <property type="entry name" value="Trypsin-like serine proteases"/>
    <property type="match status" value="1"/>
</dbReference>
<keyword evidence="3" id="KW-0378">Hydrolase</keyword>
<feature type="domain" description="Peptidase S1" evidence="8">
    <location>
        <begin position="19"/>
        <end position="250"/>
    </location>
</feature>
<keyword evidence="1" id="KW-0645">Protease</keyword>
<dbReference type="InterPro" id="IPR001254">
    <property type="entry name" value="Trypsin_dom"/>
</dbReference>
<dbReference type="SUPFAM" id="SSF50494">
    <property type="entry name" value="Trypsin-like serine proteases"/>
    <property type="match status" value="1"/>
</dbReference>
<dbReference type="OrthoDB" id="8189841at2759"/>
<evidence type="ECO:0000259" key="8">
    <source>
        <dbReference type="PROSITE" id="PS50240"/>
    </source>
</evidence>
<gene>
    <name evidence="9" type="primary">Dmoj\GI26870</name>
    <name evidence="9" type="ORF">Dmoj_GI26870</name>
</gene>
<evidence type="ECO:0000256" key="3">
    <source>
        <dbReference type="ARBA" id="ARBA00022801"/>
    </source>
</evidence>
<dbReference type="SMR" id="A0A0Q9XP80"/>
<dbReference type="InterPro" id="IPR009003">
    <property type="entry name" value="Peptidase_S1_PA"/>
</dbReference>